<gene>
    <name evidence="1" type="ORF">EDS130_LOCUS7989</name>
</gene>
<evidence type="ECO:0000313" key="2">
    <source>
        <dbReference type="Proteomes" id="UP000663852"/>
    </source>
</evidence>
<dbReference type="Proteomes" id="UP000663852">
    <property type="component" value="Unassembled WGS sequence"/>
</dbReference>
<proteinExistence type="predicted"/>
<accession>A0A813X572</accession>
<reference evidence="1" key="1">
    <citation type="submission" date="2021-02" db="EMBL/GenBank/DDBJ databases">
        <authorList>
            <person name="Nowell W R."/>
        </authorList>
    </citation>
    <scope>NUCLEOTIDE SEQUENCE</scope>
</reference>
<protein>
    <submittedName>
        <fullName evidence="1">Uncharacterized protein</fullName>
    </submittedName>
</protein>
<dbReference type="OrthoDB" id="9995717at2759"/>
<name>A0A813X572_ADIRI</name>
<sequence length="174" mass="20020">MLVALFLRALYGSSLSYLFCGIKSVYRFKEHRESLSLFSFSTQKMFKQLIVLLSLIQLIHCLSTRSNIWWSRRHDNSQADCDVEFHNENPSLEGKICGYCFAKCQQQFAACLLAQMNQVVSGSLDFCENLSKQCQTNCLSDKRTGRIAEANWSKVAHILQQFNSYPAINNEKKR</sequence>
<evidence type="ECO:0000313" key="1">
    <source>
        <dbReference type="EMBL" id="CAF0864785.1"/>
    </source>
</evidence>
<dbReference type="AlphaFoldDB" id="A0A813X572"/>
<organism evidence="1 2">
    <name type="scientific">Adineta ricciae</name>
    <name type="common">Rotifer</name>
    <dbReference type="NCBI Taxonomy" id="249248"/>
    <lineage>
        <taxon>Eukaryota</taxon>
        <taxon>Metazoa</taxon>
        <taxon>Spiralia</taxon>
        <taxon>Gnathifera</taxon>
        <taxon>Rotifera</taxon>
        <taxon>Eurotatoria</taxon>
        <taxon>Bdelloidea</taxon>
        <taxon>Adinetida</taxon>
        <taxon>Adinetidae</taxon>
        <taxon>Adineta</taxon>
    </lineage>
</organism>
<dbReference type="EMBL" id="CAJNOJ010000025">
    <property type="protein sequence ID" value="CAF0864785.1"/>
    <property type="molecule type" value="Genomic_DNA"/>
</dbReference>
<comment type="caution">
    <text evidence="1">The sequence shown here is derived from an EMBL/GenBank/DDBJ whole genome shotgun (WGS) entry which is preliminary data.</text>
</comment>